<gene>
    <name evidence="2" type="ORF">PVAP13_8KG388600</name>
</gene>
<evidence type="ECO:0000256" key="1">
    <source>
        <dbReference type="SAM" id="Phobius"/>
    </source>
</evidence>
<accession>A0A8T0PZ50</accession>
<comment type="caution">
    <text evidence="2">The sequence shown here is derived from an EMBL/GenBank/DDBJ whole genome shotgun (WGS) entry which is preliminary data.</text>
</comment>
<keyword evidence="1" id="KW-1133">Transmembrane helix</keyword>
<proteinExistence type="predicted"/>
<evidence type="ECO:0000313" key="3">
    <source>
        <dbReference type="Proteomes" id="UP000823388"/>
    </source>
</evidence>
<reference evidence="2" key="1">
    <citation type="submission" date="2020-05" db="EMBL/GenBank/DDBJ databases">
        <title>WGS assembly of Panicum virgatum.</title>
        <authorList>
            <person name="Lovell J.T."/>
            <person name="Jenkins J."/>
            <person name="Shu S."/>
            <person name="Juenger T.E."/>
            <person name="Schmutz J."/>
        </authorList>
    </citation>
    <scope>NUCLEOTIDE SEQUENCE</scope>
    <source>
        <strain evidence="2">AP13</strain>
    </source>
</reference>
<sequence>MEPAAAWVPWDPQTANWTMEPTAVWAPGIPVEYASTEIFGSCHQTSVPASSKAEQVVEYGAAAQKDQIEKPAQEFAVDFNSMEMKIQDPIHAFQEAAHEFEQDVNMVEMKIHRYPAIIRALGDQYTVPTIVAIGPYHHYQEHLKQAEKVKHVAAYHCIRESGCSVQEMYDAVVSIADDARRLYDKGVMAGISDDDFLPMKFYDACFLVQYMLSCIPSHISEMDPSLSGFFGSNENDIDHDVMLLDNQLPWLVVKAILRFRPVPLEVLHNSLKGCLQDRKVNKEDPFVMDDGYEPPHLLGLLRLHVVGRSKANLKLPKETESISVSVSAIELAEIGITLKANKTTELIDMGVKKKGALFSELYLPPLSLNRSRASWLINMAALELCTISYRADDDIKDEDSAVLPYLLLAMFVDREEDEALEFFTSLQDLPLGSCYVRIMKEIENYKVNRRVRTKVHAFIYKNKKTIVMFFSGIGALVSIIGTLKSLKVA</sequence>
<keyword evidence="1" id="KW-0472">Membrane</keyword>
<dbReference type="Pfam" id="PF03140">
    <property type="entry name" value="DUF247"/>
    <property type="match status" value="1"/>
</dbReference>
<evidence type="ECO:0000313" key="2">
    <source>
        <dbReference type="EMBL" id="KAG2564156.1"/>
    </source>
</evidence>
<dbReference type="EMBL" id="CM029051">
    <property type="protein sequence ID" value="KAG2564156.1"/>
    <property type="molecule type" value="Genomic_DNA"/>
</dbReference>
<feature type="transmembrane region" description="Helical" evidence="1">
    <location>
        <begin position="466"/>
        <end position="486"/>
    </location>
</feature>
<protein>
    <submittedName>
        <fullName evidence="2">Uncharacterized protein</fullName>
    </submittedName>
</protein>
<name>A0A8T0PZ50_PANVG</name>
<keyword evidence="1" id="KW-0812">Transmembrane</keyword>
<dbReference type="PANTHER" id="PTHR31549:SF32">
    <property type="match status" value="1"/>
</dbReference>
<organism evidence="2 3">
    <name type="scientific">Panicum virgatum</name>
    <name type="common">Blackwell switchgrass</name>
    <dbReference type="NCBI Taxonomy" id="38727"/>
    <lineage>
        <taxon>Eukaryota</taxon>
        <taxon>Viridiplantae</taxon>
        <taxon>Streptophyta</taxon>
        <taxon>Embryophyta</taxon>
        <taxon>Tracheophyta</taxon>
        <taxon>Spermatophyta</taxon>
        <taxon>Magnoliopsida</taxon>
        <taxon>Liliopsida</taxon>
        <taxon>Poales</taxon>
        <taxon>Poaceae</taxon>
        <taxon>PACMAD clade</taxon>
        <taxon>Panicoideae</taxon>
        <taxon>Panicodae</taxon>
        <taxon>Paniceae</taxon>
        <taxon>Panicinae</taxon>
        <taxon>Panicum</taxon>
        <taxon>Panicum sect. Hiantes</taxon>
    </lineage>
</organism>
<dbReference type="AlphaFoldDB" id="A0A8T0PZ50"/>
<keyword evidence="3" id="KW-1185">Reference proteome</keyword>
<dbReference type="Proteomes" id="UP000823388">
    <property type="component" value="Chromosome 8K"/>
</dbReference>
<dbReference type="PANTHER" id="PTHR31549">
    <property type="entry name" value="PROTEIN, PUTATIVE (DUF247)-RELATED-RELATED"/>
    <property type="match status" value="1"/>
</dbReference>
<dbReference type="InterPro" id="IPR004158">
    <property type="entry name" value="DUF247_pln"/>
</dbReference>